<evidence type="ECO:0000313" key="2">
    <source>
        <dbReference type="Proteomes" id="UP000886653"/>
    </source>
</evidence>
<protein>
    <submittedName>
        <fullName evidence="1">Uncharacterized protein</fullName>
    </submittedName>
</protein>
<organism evidence="1 2">
    <name type="scientific">Cronartium quercuum f. sp. fusiforme G11</name>
    <dbReference type="NCBI Taxonomy" id="708437"/>
    <lineage>
        <taxon>Eukaryota</taxon>
        <taxon>Fungi</taxon>
        <taxon>Dikarya</taxon>
        <taxon>Basidiomycota</taxon>
        <taxon>Pucciniomycotina</taxon>
        <taxon>Pucciniomycetes</taxon>
        <taxon>Pucciniales</taxon>
        <taxon>Coleosporiaceae</taxon>
        <taxon>Cronartium</taxon>
    </lineage>
</organism>
<gene>
    <name evidence="1" type="ORF">CROQUDRAFT_91047</name>
</gene>
<accession>A0A9P6NP55</accession>
<name>A0A9P6NP55_9BASI</name>
<sequence length="70" mass="7266">MSGGIPPYNFPSGQAPRAFQASIDVNGALSPELANQGSSTTELRLSRLVNPAETTGDFSYDHTLGLALSA</sequence>
<dbReference type="Proteomes" id="UP000886653">
    <property type="component" value="Unassembled WGS sequence"/>
</dbReference>
<dbReference type="EMBL" id="MU167244">
    <property type="protein sequence ID" value="KAG0147722.1"/>
    <property type="molecule type" value="Genomic_DNA"/>
</dbReference>
<reference evidence="1" key="1">
    <citation type="submission" date="2013-11" db="EMBL/GenBank/DDBJ databases">
        <title>Genome sequence of the fusiform rust pathogen reveals effectors for host alternation and coevolution with pine.</title>
        <authorList>
            <consortium name="DOE Joint Genome Institute"/>
            <person name="Smith K."/>
            <person name="Pendleton A."/>
            <person name="Kubisiak T."/>
            <person name="Anderson C."/>
            <person name="Salamov A."/>
            <person name="Aerts A."/>
            <person name="Riley R."/>
            <person name="Clum A."/>
            <person name="Lindquist E."/>
            <person name="Ence D."/>
            <person name="Campbell M."/>
            <person name="Kronenberg Z."/>
            <person name="Feau N."/>
            <person name="Dhillon B."/>
            <person name="Hamelin R."/>
            <person name="Burleigh J."/>
            <person name="Smith J."/>
            <person name="Yandell M."/>
            <person name="Nelson C."/>
            <person name="Grigoriev I."/>
            <person name="Davis J."/>
        </authorList>
    </citation>
    <scope>NUCLEOTIDE SEQUENCE</scope>
    <source>
        <strain evidence="1">G11</strain>
    </source>
</reference>
<keyword evidence="2" id="KW-1185">Reference proteome</keyword>
<evidence type="ECO:0000313" key="1">
    <source>
        <dbReference type="EMBL" id="KAG0147722.1"/>
    </source>
</evidence>
<proteinExistence type="predicted"/>
<comment type="caution">
    <text evidence="1">The sequence shown here is derived from an EMBL/GenBank/DDBJ whole genome shotgun (WGS) entry which is preliminary data.</text>
</comment>
<dbReference type="AlphaFoldDB" id="A0A9P6NP55"/>